<dbReference type="Proteomes" id="UP000186917">
    <property type="component" value="Unassembled WGS sequence"/>
</dbReference>
<dbReference type="PROSITE" id="PS50110">
    <property type="entry name" value="RESPONSE_REGULATORY"/>
    <property type="match status" value="1"/>
</dbReference>
<keyword evidence="4" id="KW-1185">Reference proteome</keyword>
<dbReference type="KEGG" id="fln:FLA_2898"/>
<dbReference type="RefSeq" id="WP_076378270.1">
    <property type="nucleotide sequence ID" value="NZ_AP017422.1"/>
</dbReference>
<reference evidence="4" key="1">
    <citation type="submission" date="2017-01" db="EMBL/GenBank/DDBJ databases">
        <authorList>
            <person name="Varghese N."/>
            <person name="Submissions S."/>
        </authorList>
    </citation>
    <scope>NUCLEOTIDE SEQUENCE [LARGE SCALE GENOMIC DNA]</scope>
    <source>
        <strain evidence="4">DSM 21054</strain>
    </source>
</reference>
<dbReference type="AlphaFoldDB" id="A0A173MHI3"/>
<dbReference type="STRING" id="477680.SAMN05421788_102489"/>
<name>A0A173MHI3_9BACT</name>
<dbReference type="GO" id="GO:0000160">
    <property type="term" value="P:phosphorelay signal transduction system"/>
    <property type="evidence" value="ECO:0007669"/>
    <property type="project" value="InterPro"/>
</dbReference>
<gene>
    <name evidence="3" type="ORF">SAMN05421788_102489</name>
</gene>
<dbReference type="SUPFAM" id="SSF52172">
    <property type="entry name" value="CheY-like"/>
    <property type="match status" value="1"/>
</dbReference>
<evidence type="ECO:0000313" key="3">
    <source>
        <dbReference type="EMBL" id="SIS98491.1"/>
    </source>
</evidence>
<dbReference type="PANTHER" id="PTHR44520">
    <property type="entry name" value="RESPONSE REGULATOR RCP1-RELATED"/>
    <property type="match status" value="1"/>
</dbReference>
<dbReference type="InterPro" id="IPR011006">
    <property type="entry name" value="CheY-like_superfamily"/>
</dbReference>
<evidence type="ECO:0000313" key="4">
    <source>
        <dbReference type="Proteomes" id="UP000186917"/>
    </source>
</evidence>
<feature type="modified residue" description="4-aspartylphosphate" evidence="1">
    <location>
        <position position="59"/>
    </location>
</feature>
<dbReference type="Pfam" id="PF00072">
    <property type="entry name" value="Response_reg"/>
    <property type="match status" value="1"/>
</dbReference>
<accession>A0A173MHI3</accession>
<dbReference type="OrthoDB" id="952767at2"/>
<organism evidence="3 4">
    <name type="scientific">Filimonas lacunae</name>
    <dbReference type="NCBI Taxonomy" id="477680"/>
    <lineage>
        <taxon>Bacteria</taxon>
        <taxon>Pseudomonadati</taxon>
        <taxon>Bacteroidota</taxon>
        <taxon>Chitinophagia</taxon>
        <taxon>Chitinophagales</taxon>
        <taxon>Chitinophagaceae</taxon>
        <taxon>Filimonas</taxon>
    </lineage>
</organism>
<proteinExistence type="predicted"/>
<dbReference type="PANTHER" id="PTHR44520:SF2">
    <property type="entry name" value="RESPONSE REGULATOR RCP1"/>
    <property type="match status" value="1"/>
</dbReference>
<dbReference type="InterPro" id="IPR001789">
    <property type="entry name" value="Sig_transdc_resp-reg_receiver"/>
</dbReference>
<keyword evidence="1" id="KW-0597">Phosphoprotein</keyword>
<evidence type="ECO:0000256" key="1">
    <source>
        <dbReference type="PROSITE-ProRule" id="PRU00169"/>
    </source>
</evidence>
<dbReference type="EMBL" id="FTOR01000002">
    <property type="protein sequence ID" value="SIS98491.1"/>
    <property type="molecule type" value="Genomic_DNA"/>
</dbReference>
<dbReference type="InterPro" id="IPR052893">
    <property type="entry name" value="TCS_response_regulator"/>
</dbReference>
<evidence type="ECO:0000259" key="2">
    <source>
        <dbReference type="PROSITE" id="PS50110"/>
    </source>
</evidence>
<feature type="domain" description="Response regulatory" evidence="2">
    <location>
        <begin position="5"/>
        <end position="126"/>
    </location>
</feature>
<dbReference type="SMART" id="SM00448">
    <property type="entry name" value="REC"/>
    <property type="match status" value="1"/>
</dbReference>
<sequence length="145" mass="16536">MEKLVILLVEDDIDDREIIGSAIQELNIDAHLVEIVDGKALEKFIKDGMSPPIDFIFMDINLPCYDGKQCLEIIKNSLQFNNVPVIMLSTSNRASDIDSAFLNGATRYVVKPFTYSAMLKILHEVCTEFRLYRQLPLTKHNFIIT</sequence>
<dbReference type="Gene3D" id="3.40.50.2300">
    <property type="match status" value="1"/>
</dbReference>
<protein>
    <submittedName>
        <fullName evidence="3">CheY chemotaxis protein or a CheY-like REC (Receiver) domain</fullName>
    </submittedName>
</protein>